<feature type="region of interest" description="Disordered" evidence="1">
    <location>
        <begin position="325"/>
        <end position="345"/>
    </location>
</feature>
<evidence type="ECO:0000256" key="1">
    <source>
        <dbReference type="SAM" id="MobiDB-lite"/>
    </source>
</evidence>
<accession>A0A0M0JGT6</accession>
<sequence length="345" mass="37281">MVVAEQEAHQRAAQTAREKLVTANHAQEEANKVAVEAKAKWDAWVELDKAASAAAADARQFKIAIGLQKRENMRENHAAALVAAKEATLLETMHEIYTEMALGIVSDVSSMLAHRLLLSYGPVAVATMENVTEAIVQEVAAKVAVEAMIAEAAERLLAKLMADEVGSVAAAVVKEERLHGYEIGQVIYYCGYNEKRYNLLHGAEGQVLSVVEPNSVHPPGGERLICAFGHHTTGIVFDLSMISPKPPPPLAGGYRAGEEVIYLGRSTLRGDGQPLRGMKGEVIGPARGVGPCDNIGHMVTVRFQEGDRDHRNCYVSSIGRRMEAELPPAGSPLRDSIDRSGSRKF</sequence>
<keyword evidence="3" id="KW-1185">Reference proteome</keyword>
<dbReference type="EMBL" id="JWZX01002944">
    <property type="protein sequence ID" value="KOO25675.1"/>
    <property type="molecule type" value="Genomic_DNA"/>
</dbReference>
<gene>
    <name evidence="2" type="ORF">Ctob_006666</name>
</gene>
<dbReference type="Proteomes" id="UP000037460">
    <property type="component" value="Unassembled WGS sequence"/>
</dbReference>
<protein>
    <submittedName>
        <fullName evidence="2">Uncharacterized protein</fullName>
    </submittedName>
</protein>
<evidence type="ECO:0000313" key="3">
    <source>
        <dbReference type="Proteomes" id="UP000037460"/>
    </source>
</evidence>
<dbReference type="AlphaFoldDB" id="A0A0M0JGT6"/>
<proteinExistence type="predicted"/>
<reference evidence="3" key="1">
    <citation type="journal article" date="2015" name="PLoS Genet.">
        <title>Genome Sequence and Transcriptome Analyses of Chrysochromulina tobin: Metabolic Tools for Enhanced Algal Fitness in the Prominent Order Prymnesiales (Haptophyceae).</title>
        <authorList>
            <person name="Hovde B.T."/>
            <person name="Deodato C.R."/>
            <person name="Hunsperger H.M."/>
            <person name="Ryken S.A."/>
            <person name="Yost W."/>
            <person name="Jha R.K."/>
            <person name="Patterson J."/>
            <person name="Monnat R.J. Jr."/>
            <person name="Barlow S.B."/>
            <person name="Starkenburg S.R."/>
            <person name="Cattolico R.A."/>
        </authorList>
    </citation>
    <scope>NUCLEOTIDE SEQUENCE</scope>
    <source>
        <strain evidence="3">CCMP291</strain>
    </source>
</reference>
<name>A0A0M0JGT6_9EUKA</name>
<comment type="caution">
    <text evidence="2">The sequence shown here is derived from an EMBL/GenBank/DDBJ whole genome shotgun (WGS) entry which is preliminary data.</text>
</comment>
<feature type="compositionally biased region" description="Basic and acidic residues" evidence="1">
    <location>
        <begin position="335"/>
        <end position="345"/>
    </location>
</feature>
<organism evidence="2 3">
    <name type="scientific">Chrysochromulina tobinii</name>
    <dbReference type="NCBI Taxonomy" id="1460289"/>
    <lineage>
        <taxon>Eukaryota</taxon>
        <taxon>Haptista</taxon>
        <taxon>Haptophyta</taxon>
        <taxon>Prymnesiophyceae</taxon>
        <taxon>Prymnesiales</taxon>
        <taxon>Chrysochromulinaceae</taxon>
        <taxon>Chrysochromulina</taxon>
    </lineage>
</organism>
<evidence type="ECO:0000313" key="2">
    <source>
        <dbReference type="EMBL" id="KOO25675.1"/>
    </source>
</evidence>